<feature type="compositionally biased region" description="Low complexity" evidence="3">
    <location>
        <begin position="432"/>
        <end position="457"/>
    </location>
</feature>
<evidence type="ECO:0000256" key="1">
    <source>
        <dbReference type="ARBA" id="ARBA00022741"/>
    </source>
</evidence>
<dbReference type="InterPro" id="IPR027417">
    <property type="entry name" value="P-loop_NTPase"/>
</dbReference>
<dbReference type="InterPro" id="IPR010488">
    <property type="entry name" value="Zeta_toxin_domain"/>
</dbReference>
<keyword evidence="2" id="KW-0067">ATP-binding</keyword>
<accession>A0A1Y1I5D9</accession>
<keyword evidence="5" id="KW-0378">Hydrolase</keyword>
<dbReference type="Proteomes" id="UP000054558">
    <property type="component" value="Unassembled WGS sequence"/>
</dbReference>
<evidence type="ECO:0000313" key="6">
    <source>
        <dbReference type="Proteomes" id="UP000054558"/>
    </source>
</evidence>
<feature type="compositionally biased region" description="Basic and acidic residues" evidence="3">
    <location>
        <begin position="489"/>
        <end position="502"/>
    </location>
</feature>
<dbReference type="GO" id="GO:0005524">
    <property type="term" value="F:ATP binding"/>
    <property type="evidence" value="ECO:0007669"/>
    <property type="project" value="UniProtKB-KW"/>
</dbReference>
<evidence type="ECO:0000256" key="2">
    <source>
        <dbReference type="ARBA" id="ARBA00022840"/>
    </source>
</evidence>
<reference evidence="5 6" key="1">
    <citation type="journal article" date="2014" name="Nat. Commun.">
        <title>Klebsormidium flaccidum genome reveals primary factors for plant terrestrial adaptation.</title>
        <authorList>
            <person name="Hori K."/>
            <person name="Maruyama F."/>
            <person name="Fujisawa T."/>
            <person name="Togashi T."/>
            <person name="Yamamoto N."/>
            <person name="Seo M."/>
            <person name="Sato S."/>
            <person name="Yamada T."/>
            <person name="Mori H."/>
            <person name="Tajima N."/>
            <person name="Moriyama T."/>
            <person name="Ikeuchi M."/>
            <person name="Watanabe M."/>
            <person name="Wada H."/>
            <person name="Kobayashi K."/>
            <person name="Saito M."/>
            <person name="Masuda T."/>
            <person name="Sasaki-Sekimoto Y."/>
            <person name="Mashiguchi K."/>
            <person name="Awai K."/>
            <person name="Shimojima M."/>
            <person name="Masuda S."/>
            <person name="Iwai M."/>
            <person name="Nobusawa T."/>
            <person name="Narise T."/>
            <person name="Kondo S."/>
            <person name="Saito H."/>
            <person name="Sato R."/>
            <person name="Murakawa M."/>
            <person name="Ihara Y."/>
            <person name="Oshima-Yamada Y."/>
            <person name="Ohtaka K."/>
            <person name="Satoh M."/>
            <person name="Sonobe K."/>
            <person name="Ishii M."/>
            <person name="Ohtani R."/>
            <person name="Kanamori-Sato M."/>
            <person name="Honoki R."/>
            <person name="Miyazaki D."/>
            <person name="Mochizuki H."/>
            <person name="Umetsu J."/>
            <person name="Higashi K."/>
            <person name="Shibata D."/>
            <person name="Kamiya Y."/>
            <person name="Sato N."/>
            <person name="Nakamura Y."/>
            <person name="Tabata S."/>
            <person name="Ida S."/>
            <person name="Kurokawa K."/>
            <person name="Ohta H."/>
        </authorList>
    </citation>
    <scope>NUCLEOTIDE SEQUENCE [LARGE SCALE GENOMIC DNA]</scope>
    <source>
        <strain evidence="5 6">NIES-2285</strain>
    </source>
</reference>
<dbReference type="SUPFAM" id="SSF52540">
    <property type="entry name" value="P-loop containing nucleoside triphosphate hydrolases"/>
    <property type="match status" value="1"/>
</dbReference>
<dbReference type="EMBL" id="DF237223">
    <property type="protein sequence ID" value="GAQ86174.1"/>
    <property type="molecule type" value="Genomic_DNA"/>
</dbReference>
<dbReference type="OrthoDB" id="10267859at2759"/>
<feature type="compositionally biased region" description="Acidic residues" evidence="3">
    <location>
        <begin position="422"/>
        <end position="431"/>
    </location>
</feature>
<dbReference type="STRING" id="105231.A0A1Y1I5D9"/>
<feature type="domain" description="Zeta toxin" evidence="4">
    <location>
        <begin position="252"/>
        <end position="361"/>
    </location>
</feature>
<evidence type="ECO:0000256" key="3">
    <source>
        <dbReference type="SAM" id="MobiDB-lite"/>
    </source>
</evidence>
<dbReference type="Pfam" id="PF06414">
    <property type="entry name" value="Zeta_toxin"/>
    <property type="match status" value="1"/>
</dbReference>
<dbReference type="OMA" id="HEPFWSE"/>
<dbReference type="PANTHER" id="PTHR31153">
    <property type="entry name" value="CALMODULIN CALCIUM-DEPENDENT NAD KINASE"/>
    <property type="match status" value="1"/>
</dbReference>
<organism evidence="5 6">
    <name type="scientific">Klebsormidium nitens</name>
    <name type="common">Green alga</name>
    <name type="synonym">Ulothrix nitens</name>
    <dbReference type="NCBI Taxonomy" id="105231"/>
    <lineage>
        <taxon>Eukaryota</taxon>
        <taxon>Viridiplantae</taxon>
        <taxon>Streptophyta</taxon>
        <taxon>Klebsormidiophyceae</taxon>
        <taxon>Klebsormidiales</taxon>
        <taxon>Klebsormidiaceae</taxon>
        <taxon>Klebsormidium</taxon>
    </lineage>
</organism>
<dbReference type="PANTHER" id="PTHR31153:SF1">
    <property type="entry name" value="CALMODULIN CALCIUM-DEPENDENT NAD KINASE"/>
    <property type="match status" value="1"/>
</dbReference>
<evidence type="ECO:0000313" key="5">
    <source>
        <dbReference type="EMBL" id="GAQ86174.1"/>
    </source>
</evidence>
<dbReference type="Gene3D" id="3.40.50.300">
    <property type="entry name" value="P-loop containing nucleotide triphosphate hydrolases"/>
    <property type="match status" value="1"/>
</dbReference>
<dbReference type="InterPro" id="IPR044802">
    <property type="entry name" value="NADKc-like"/>
</dbReference>
<sequence length="795" mass="86442">MLDTTAGSDFLLAINWFRGESTSPLHMERETLVLWTVTRLALGTGAAGLLAVTAIAQLRKTKARAKRRQRLRGLAPILQYQHNGSVSGIEPFGEYAARQVGLQPCDVCYDAFKKVAEHYVQGNKSKGDTSRDELMALAVDACSCLKEDMIGGLTQDLVKELDACILSFFAFHWDHADMLLAAASAVEPKRHSLKRAVLSATRTQRYKQLLRSLGPQRQFTTLVQQLKRLRTGEPADLDHVSDKEVAAPVEEGHRSPVILFMAGGMGAGKSTVRQELMQGTFWRKFAPRAVVVEADAFKETDVVFQALSEQEGGVDPETAALVHSSSVKAALSLLVAAINEGRDIIFDGTMSWEPFVAQTIDMVRDAHLRRYRLGPGYQKKPLEQYWEAMPEDADIMEEMRAQQQSHVRAYDKTQAESRGSNGEDDNGEESASEPTESESAMKASQSSQSLSGFSEAAAGMRGSSFRSTGGYSEGQAESGENGAGNGTRSSDREVKHADRDGQSEANGAEDSESRQDGDEVVSGEQGDSKEGQDSLRRSSGHWAHVEGTTLRSNQPSQGPSGFSKRNGAAPRKAGPSAGPDLDHAEKQQGPATNDAGHRPGLVQTGARNGVQKRRPYRVEMVGVACDAGLSVVRGMRRAILTGRGVPIEAQLRSHRMFAAAFERYACLVDRASLYVTNGFGSEPELVALKDGLENRLLVDPPSIAGFRQLCYLNEKATSVAALYKEEWGYGCGGSRDDTGAFGGAWAKAVLCEERHDRQARLQEALRGMDFCSLNQAAHWEGKQGHAHKSGKHAKK</sequence>
<keyword evidence="6" id="KW-1185">Reference proteome</keyword>
<proteinExistence type="predicted"/>
<keyword evidence="1" id="KW-0547">Nucleotide-binding</keyword>
<dbReference type="GO" id="GO:0016301">
    <property type="term" value="F:kinase activity"/>
    <property type="evidence" value="ECO:0007669"/>
    <property type="project" value="InterPro"/>
</dbReference>
<dbReference type="AlphaFoldDB" id="A0A1Y1I5D9"/>
<dbReference type="GO" id="GO:0016787">
    <property type="term" value="F:hydrolase activity"/>
    <property type="evidence" value="ECO:0007669"/>
    <property type="project" value="UniProtKB-KW"/>
</dbReference>
<evidence type="ECO:0000259" key="4">
    <source>
        <dbReference type="Pfam" id="PF06414"/>
    </source>
</evidence>
<feature type="region of interest" description="Disordered" evidence="3">
    <location>
        <begin position="400"/>
        <end position="610"/>
    </location>
</feature>
<name>A0A1Y1I5D9_KLENI</name>
<gene>
    <name evidence="5" type="ORF">KFL_002740130</name>
</gene>
<protein>
    <submittedName>
        <fullName evidence="5">P-loop containing nucleoside triphosphate hydrolases superfamily protein</fullName>
    </submittedName>
</protein>
<feature type="compositionally biased region" description="Basic and acidic residues" evidence="3">
    <location>
        <begin position="526"/>
        <end position="536"/>
    </location>
</feature>
<feature type="compositionally biased region" description="Polar residues" evidence="3">
    <location>
        <begin position="549"/>
        <end position="560"/>
    </location>
</feature>